<gene>
    <name evidence="2" type="ORF">AVENLUH5627_02932</name>
</gene>
<feature type="transmembrane region" description="Helical" evidence="1">
    <location>
        <begin position="83"/>
        <end position="101"/>
    </location>
</feature>
<proteinExistence type="predicted"/>
<evidence type="ECO:0000313" key="2">
    <source>
        <dbReference type="EMBL" id="KXZ65102.1"/>
    </source>
</evidence>
<keyword evidence="1" id="KW-0472">Membrane</keyword>
<sequence>MPIDTVQEALHIRRKKNSQVFRNIARLWEAGQTSHSDQELLDKLHPWREDHSLRFFNVLPYLLAMTSISTLVFGFFLHPHIQFIWSFLGAFLTGFLAYLLYESQQPLRQVIHYLEQRMIDLRYGLKFQQLPTYLPIQAQPILVISRLKQYFPLFNRGDKSNEITYYASTTWNDGEIEHQVLVFKYQYVSEMPIFQDGNTDKKIVKEIEKDLWGAFIFQMPALGIAVSNQRSRFFEPYTRSWQSSDILINRKINIFGCDQHQLAREVSPSMTLKLNDFFQHFSGDLIYHHQEQILCYVGEQDLFQTTSKRDEIHDIPALRGHLRTMTMPQYQKFQQHMLNLIR</sequence>
<dbReference type="RefSeq" id="WP_061519521.1">
    <property type="nucleotide sequence ID" value="NZ_JRUE01000221.1"/>
</dbReference>
<evidence type="ECO:0000256" key="1">
    <source>
        <dbReference type="SAM" id="Phobius"/>
    </source>
</evidence>
<accession>A0A150HL25</accession>
<keyword evidence="1" id="KW-1133">Transmembrane helix</keyword>
<dbReference type="AlphaFoldDB" id="A0A150HL25"/>
<protein>
    <recommendedName>
        <fullName evidence="4">DUF3137 domain-containing protein</fullName>
    </recommendedName>
</protein>
<reference evidence="2 3" key="1">
    <citation type="journal article" date="2016" name="Sci. Rep.">
        <title>Genomic and phenotypic characterization of the species Acinetobacter venetianus.</title>
        <authorList>
            <person name="Fondi M."/>
            <person name="Maida I."/>
            <person name="Perrin E."/>
            <person name="Orlandini V."/>
            <person name="La Torre L."/>
            <person name="Bosi E."/>
            <person name="Negroni A."/>
            <person name="Zanaroli G."/>
            <person name="Fava F."/>
            <person name="Decorosi F."/>
            <person name="Giovannetti L."/>
            <person name="Viti C."/>
            <person name="Vaneechoutte M."/>
            <person name="Dijkshoorn L."/>
            <person name="Fani R."/>
        </authorList>
    </citation>
    <scope>NUCLEOTIDE SEQUENCE [LARGE SCALE GENOMIC DNA]</scope>
    <source>
        <strain evidence="2 3">LUH5627</strain>
    </source>
</reference>
<dbReference type="PATRIC" id="fig|52133.18.peg.3003"/>
<name>A0A150HL25_9GAMM</name>
<evidence type="ECO:0008006" key="4">
    <source>
        <dbReference type="Google" id="ProtNLM"/>
    </source>
</evidence>
<feature type="transmembrane region" description="Helical" evidence="1">
    <location>
        <begin position="58"/>
        <end position="77"/>
    </location>
</feature>
<comment type="caution">
    <text evidence="2">The sequence shown here is derived from an EMBL/GenBank/DDBJ whole genome shotgun (WGS) entry which is preliminary data.</text>
</comment>
<dbReference type="Proteomes" id="UP000075680">
    <property type="component" value="Unassembled WGS sequence"/>
</dbReference>
<organism evidence="2 3">
    <name type="scientific">Acinetobacter venetianus</name>
    <dbReference type="NCBI Taxonomy" id="52133"/>
    <lineage>
        <taxon>Bacteria</taxon>
        <taxon>Pseudomonadati</taxon>
        <taxon>Pseudomonadota</taxon>
        <taxon>Gammaproteobacteria</taxon>
        <taxon>Moraxellales</taxon>
        <taxon>Moraxellaceae</taxon>
        <taxon>Acinetobacter</taxon>
    </lineage>
</organism>
<dbReference type="EMBL" id="JRUE01000221">
    <property type="protein sequence ID" value="KXZ65102.1"/>
    <property type="molecule type" value="Genomic_DNA"/>
</dbReference>
<evidence type="ECO:0000313" key="3">
    <source>
        <dbReference type="Proteomes" id="UP000075680"/>
    </source>
</evidence>
<keyword evidence="1" id="KW-0812">Transmembrane</keyword>